<feature type="compositionally biased region" description="Low complexity" evidence="5">
    <location>
        <begin position="175"/>
        <end position="187"/>
    </location>
</feature>
<feature type="region of interest" description="Disordered" evidence="5">
    <location>
        <begin position="158"/>
        <end position="187"/>
    </location>
</feature>
<keyword evidence="3" id="KW-0804">Transcription</keyword>
<dbReference type="InterPro" id="IPR046347">
    <property type="entry name" value="bZIP_sf"/>
</dbReference>
<dbReference type="GO" id="GO:0003700">
    <property type="term" value="F:DNA-binding transcription factor activity"/>
    <property type="evidence" value="ECO:0007669"/>
    <property type="project" value="InterPro"/>
</dbReference>
<feature type="domain" description="BZIP" evidence="6">
    <location>
        <begin position="390"/>
        <end position="453"/>
    </location>
</feature>
<comment type="subcellular location">
    <subcellularLocation>
        <location evidence="1">Nucleus</location>
    </subcellularLocation>
</comment>
<keyword evidence="4" id="KW-0539">Nucleus</keyword>
<feature type="compositionally biased region" description="Polar residues" evidence="5">
    <location>
        <begin position="284"/>
        <end position="293"/>
    </location>
</feature>
<dbReference type="CDD" id="cd14687">
    <property type="entry name" value="bZIP_ATF2"/>
    <property type="match status" value="1"/>
</dbReference>
<accession>A0A914CDL9</accession>
<sequence length="502" mass="53978">MGSMLDWFLSTLTPNDTHQVPSTAEIIQKCLSINPFEAKFREANRRISQSSQEILEQNGLVPPTISLPGGNTAGITMLKLPSNLESPSIFSNINLLSADLSADMFGKSNLTLSADFQRKLQQVLARSATDGSKTPCTADVLNAVLDMNMTQNLNAVSQAQNESQVSAPGTSATDTNGSTVSSLTSGSNTLTTLGAGTTFELGGTNTLGFPFSTSSGTLCFLPPMASIISTHAPVSNPQSLYTGANIPSSSLVPPSVLVGSPSSTRSISPRSNSTANLMELKKATSASNISETGSSVSDSIHSSEVWEQEVKPNINALKLNATGSDPHMLMHSNPGFYSGESAFPGDDRGSVSRRHDEGPPTKRSKVNDNQVTSSRGGRGRRSLTSELPPDERRNTILERNKAAAVRYRKRKKEEHDEMIGRVHIIEQEKVALATQNSVLRRELERLTELLKMRDARCICRANTIGTNSLLSDARADSPVDIDTIGQHEHSAFVAQMGRRMNH</sequence>
<feature type="compositionally biased region" description="Low complexity" evidence="5">
    <location>
        <begin position="294"/>
        <end position="303"/>
    </location>
</feature>
<dbReference type="SMART" id="SM00338">
    <property type="entry name" value="BRLZ"/>
    <property type="match status" value="1"/>
</dbReference>
<dbReference type="SUPFAM" id="SSF57959">
    <property type="entry name" value="Leucine zipper domain"/>
    <property type="match status" value="1"/>
</dbReference>
<evidence type="ECO:0000259" key="6">
    <source>
        <dbReference type="PROSITE" id="PS50217"/>
    </source>
</evidence>
<feature type="region of interest" description="Disordered" evidence="5">
    <location>
        <begin position="330"/>
        <end position="394"/>
    </location>
</feature>
<evidence type="ECO:0000256" key="1">
    <source>
        <dbReference type="ARBA" id="ARBA00004123"/>
    </source>
</evidence>
<dbReference type="GO" id="GO:0005634">
    <property type="term" value="C:nucleus"/>
    <property type="evidence" value="ECO:0007669"/>
    <property type="project" value="UniProtKB-SubCell"/>
</dbReference>
<keyword evidence="2" id="KW-0805">Transcription regulation</keyword>
<feature type="compositionally biased region" description="Basic and acidic residues" evidence="5">
    <location>
        <begin position="345"/>
        <end position="360"/>
    </location>
</feature>
<dbReference type="InterPro" id="IPR051027">
    <property type="entry name" value="bZIP_transcription_factors"/>
</dbReference>
<feature type="compositionally biased region" description="Polar residues" evidence="5">
    <location>
        <begin position="158"/>
        <end position="174"/>
    </location>
</feature>
<dbReference type="WBParaSite" id="ACRNAN_Path_938.g3605.t1">
    <property type="protein sequence ID" value="ACRNAN_Path_938.g3605.t1"/>
    <property type="gene ID" value="ACRNAN_Path_938.g3605"/>
</dbReference>
<dbReference type="Gene3D" id="1.20.5.170">
    <property type="match status" value="1"/>
</dbReference>
<feature type="region of interest" description="Disordered" evidence="5">
    <location>
        <begin position="284"/>
        <end position="304"/>
    </location>
</feature>
<dbReference type="InterPro" id="IPR004827">
    <property type="entry name" value="bZIP"/>
</dbReference>
<evidence type="ECO:0000256" key="3">
    <source>
        <dbReference type="ARBA" id="ARBA00023163"/>
    </source>
</evidence>
<dbReference type="PROSITE" id="PS50217">
    <property type="entry name" value="BZIP"/>
    <property type="match status" value="1"/>
</dbReference>
<dbReference type="PANTHER" id="PTHR19304">
    <property type="entry name" value="CYCLIC-AMP RESPONSE ELEMENT BINDING PROTEIN"/>
    <property type="match status" value="1"/>
</dbReference>
<dbReference type="Proteomes" id="UP000887540">
    <property type="component" value="Unplaced"/>
</dbReference>
<evidence type="ECO:0000313" key="7">
    <source>
        <dbReference type="Proteomes" id="UP000887540"/>
    </source>
</evidence>
<protein>
    <submittedName>
        <fullName evidence="8">BZIP domain-containing protein</fullName>
    </submittedName>
</protein>
<reference evidence="8" key="1">
    <citation type="submission" date="2022-11" db="UniProtKB">
        <authorList>
            <consortium name="WormBaseParasite"/>
        </authorList>
    </citation>
    <scope>IDENTIFICATION</scope>
</reference>
<evidence type="ECO:0000256" key="5">
    <source>
        <dbReference type="SAM" id="MobiDB-lite"/>
    </source>
</evidence>
<evidence type="ECO:0000256" key="4">
    <source>
        <dbReference type="ARBA" id="ARBA00023242"/>
    </source>
</evidence>
<organism evidence="7 8">
    <name type="scientific">Acrobeloides nanus</name>
    <dbReference type="NCBI Taxonomy" id="290746"/>
    <lineage>
        <taxon>Eukaryota</taxon>
        <taxon>Metazoa</taxon>
        <taxon>Ecdysozoa</taxon>
        <taxon>Nematoda</taxon>
        <taxon>Chromadorea</taxon>
        <taxon>Rhabditida</taxon>
        <taxon>Tylenchina</taxon>
        <taxon>Cephalobomorpha</taxon>
        <taxon>Cephaloboidea</taxon>
        <taxon>Cephalobidae</taxon>
        <taxon>Acrobeloides</taxon>
    </lineage>
</organism>
<evidence type="ECO:0000256" key="2">
    <source>
        <dbReference type="ARBA" id="ARBA00023015"/>
    </source>
</evidence>
<dbReference type="AlphaFoldDB" id="A0A914CDL9"/>
<name>A0A914CDL9_9BILA</name>
<keyword evidence="7" id="KW-1185">Reference proteome</keyword>
<proteinExistence type="predicted"/>
<evidence type="ECO:0000313" key="8">
    <source>
        <dbReference type="WBParaSite" id="ACRNAN_Path_938.g3605.t1"/>
    </source>
</evidence>